<organism evidence="1 2">
    <name type="scientific">Thermofilum adornatum 1505</name>
    <dbReference type="NCBI Taxonomy" id="697581"/>
    <lineage>
        <taxon>Archaea</taxon>
        <taxon>Thermoproteota</taxon>
        <taxon>Thermoprotei</taxon>
        <taxon>Thermofilales</taxon>
        <taxon>Thermofilaceae</taxon>
        <taxon>Thermofilum</taxon>
    </lineage>
</organism>
<dbReference type="Proteomes" id="UP000266720">
    <property type="component" value="Chromosome"/>
</dbReference>
<sequence length="82" mass="9689">MRRKVRTVAVSEETYVLLSEFKQRAKCSTFEDAIRMAVELANRALAVEVLEYMKNKDLSEEEKRVLAEVRGRLREESAWLRR</sequence>
<evidence type="ECO:0000313" key="2">
    <source>
        <dbReference type="Proteomes" id="UP000266720"/>
    </source>
</evidence>
<accession>A0A3G1A8Y0</accession>
<dbReference type="RefSeq" id="WP_052887215.1">
    <property type="nucleotide sequence ID" value="NZ_CP007493.1"/>
</dbReference>
<reference evidence="2" key="1">
    <citation type="book" date="2010" name="EXTREMOPHILES" publisher="0:0-0">
        <title>Complete genome sequences of ten hyperthermophilic archaea reveal their metabolic capabilities and possible ecological roles.</title>
        <editorList>
            <person name="?"/>
        </editorList>
        <authorList>
            <person name="Ravin N.V."/>
            <person name="Mardanov A.V."/>
            <person name="Bonch-Osmolovskaya E.A."/>
            <person name="Skryabin K.G."/>
        </authorList>
    </citation>
    <scope>NUCLEOTIDE SEQUENCE [LARGE SCALE GENOMIC DNA]</scope>
    <source>
        <strain evidence="2">1505</strain>
    </source>
</reference>
<dbReference type="EMBL" id="CP007493">
    <property type="protein sequence ID" value="AJB42863.1"/>
    <property type="molecule type" value="Genomic_DNA"/>
</dbReference>
<dbReference type="KEGG" id="tcb:TCARB_1827"/>
<gene>
    <name evidence="1" type="ORF">TCARB_1827</name>
</gene>
<dbReference type="STRING" id="697581.TCARB_1827"/>
<dbReference type="AlphaFoldDB" id="A0A3G1A8Y0"/>
<name>A0A3G1A8Y0_9CREN</name>
<evidence type="ECO:0000313" key="1">
    <source>
        <dbReference type="EMBL" id="AJB42863.1"/>
    </source>
</evidence>
<protein>
    <submittedName>
        <fullName evidence="1">Uncharacterized protein</fullName>
    </submittedName>
</protein>
<proteinExistence type="predicted"/>
<dbReference type="GeneID" id="25407238"/>